<dbReference type="Pfam" id="PF13893">
    <property type="entry name" value="RRM_5"/>
    <property type="match status" value="1"/>
</dbReference>
<accession>A0AAW0H6V4</accession>
<evidence type="ECO:0000313" key="1">
    <source>
        <dbReference type="EMBL" id="KAK7797045.1"/>
    </source>
</evidence>
<dbReference type="PANTHER" id="PTHR15592">
    <property type="entry name" value="MATRIN 3/NUCLEAR PROTEIN 220-RELATED"/>
    <property type="match status" value="1"/>
</dbReference>
<dbReference type="AlphaFoldDB" id="A0AAW0H6V4"/>
<gene>
    <name evidence="1" type="ORF">U0070_025161</name>
</gene>
<dbReference type="Proteomes" id="UP001488838">
    <property type="component" value="Unassembled WGS sequence"/>
</dbReference>
<proteinExistence type="predicted"/>
<organism evidence="1 2">
    <name type="scientific">Myodes glareolus</name>
    <name type="common">Bank vole</name>
    <name type="synonym">Clethrionomys glareolus</name>
    <dbReference type="NCBI Taxonomy" id="447135"/>
    <lineage>
        <taxon>Eukaryota</taxon>
        <taxon>Metazoa</taxon>
        <taxon>Chordata</taxon>
        <taxon>Craniata</taxon>
        <taxon>Vertebrata</taxon>
        <taxon>Euteleostomi</taxon>
        <taxon>Mammalia</taxon>
        <taxon>Eutheria</taxon>
        <taxon>Euarchontoglires</taxon>
        <taxon>Glires</taxon>
        <taxon>Rodentia</taxon>
        <taxon>Myomorpha</taxon>
        <taxon>Muroidea</taxon>
        <taxon>Cricetidae</taxon>
        <taxon>Arvicolinae</taxon>
        <taxon>Myodes</taxon>
    </lineage>
</organism>
<keyword evidence="2" id="KW-1185">Reference proteome</keyword>
<dbReference type="EMBL" id="JBBHLL010000922">
    <property type="protein sequence ID" value="KAK7797045.1"/>
    <property type="molecule type" value="Genomic_DNA"/>
</dbReference>
<reference evidence="1 2" key="1">
    <citation type="journal article" date="2023" name="bioRxiv">
        <title>Conserved and derived expression patterns and positive selection on dental genes reveal complex evolutionary context of ever-growing rodent molars.</title>
        <authorList>
            <person name="Calamari Z.T."/>
            <person name="Song A."/>
            <person name="Cohen E."/>
            <person name="Akter M."/>
            <person name="Roy R.D."/>
            <person name="Hallikas O."/>
            <person name="Christensen M.M."/>
            <person name="Li P."/>
            <person name="Marangoni P."/>
            <person name="Jernvall J."/>
            <person name="Klein O.D."/>
        </authorList>
    </citation>
    <scope>NUCLEOTIDE SEQUENCE [LARGE SCALE GENOMIC DNA]</scope>
    <source>
        <strain evidence="1">V071</strain>
    </source>
</reference>
<sequence>MNTEESANTMVNYHTTVAPMLRGIASQGAQNPQLTQPVMHPGIPVGRELCAAVGAGMHRLIVENLFCPVTLDVLHQIRSKFGTISKIFTFTKNNQFWMRLQQADRGGQHAKLSLGGQNLYNACCALHIDFSKLNRLNIKYNNKSRDYTRLHLPPGDSQTHDCSIWYAQCNVSLSECRSQVPSHLCLPSVLSVPYAHRVLPLSPLRRTFCCWAAMAGHIAILDLVGARNSILLVSNLNLERVTPQGPSILSGVYGDAQRVTILLDKENAPTCTVGGGQPGSADHEPMNGQAQLQGISAHHTVKASECAAASLQELPELLPLLVTLHLSNIPPSVSEDDSKSILSSGRQCCQRFQVLPEGPQGGADPDGLWGGGGQALIELHFHDLELMKFLKSGCSSCEGASTKLLRCSRPPRDPGLDQNFKALQSFAFA</sequence>
<dbReference type="Gene3D" id="3.30.70.330">
    <property type="match status" value="1"/>
</dbReference>
<feature type="non-terminal residue" evidence="1">
    <location>
        <position position="429"/>
    </location>
</feature>
<dbReference type="GO" id="GO:0003676">
    <property type="term" value="F:nucleic acid binding"/>
    <property type="evidence" value="ECO:0007669"/>
    <property type="project" value="InterPro"/>
</dbReference>
<comment type="caution">
    <text evidence="1">The sequence shown here is derived from an EMBL/GenBank/DDBJ whole genome shotgun (WGS) entry which is preliminary data.</text>
</comment>
<dbReference type="InterPro" id="IPR012677">
    <property type="entry name" value="Nucleotide-bd_a/b_plait_sf"/>
</dbReference>
<name>A0AAW0H6V4_MYOGA</name>
<dbReference type="InterPro" id="IPR035979">
    <property type="entry name" value="RBD_domain_sf"/>
</dbReference>
<evidence type="ECO:0000313" key="2">
    <source>
        <dbReference type="Proteomes" id="UP001488838"/>
    </source>
</evidence>
<protein>
    <submittedName>
        <fullName evidence="1">Uncharacterized protein</fullName>
    </submittedName>
</protein>
<dbReference type="SUPFAM" id="SSF54928">
    <property type="entry name" value="RNA-binding domain, RBD"/>
    <property type="match status" value="1"/>
</dbReference>